<keyword evidence="3" id="KW-1185">Reference proteome</keyword>
<dbReference type="Pfam" id="PF12680">
    <property type="entry name" value="SnoaL_2"/>
    <property type="match status" value="1"/>
</dbReference>
<protein>
    <recommendedName>
        <fullName evidence="1">SnoaL-like domain-containing protein</fullName>
    </recommendedName>
</protein>
<accession>A0ABQ0Q3F9</accession>
<proteinExistence type="predicted"/>
<evidence type="ECO:0000313" key="3">
    <source>
        <dbReference type="Proteomes" id="UP001062776"/>
    </source>
</evidence>
<dbReference type="EMBL" id="BAPV01000013">
    <property type="protein sequence ID" value="GBQ89447.1"/>
    <property type="molecule type" value="Genomic_DNA"/>
</dbReference>
<name>A0ABQ0Q3F9_9PROT</name>
<dbReference type="RefSeq" id="WP_264815667.1">
    <property type="nucleotide sequence ID" value="NZ_BAPV01000013.1"/>
</dbReference>
<organism evidence="2 3">
    <name type="scientific">Asaia krungthepensis NRIC 0535</name>
    <dbReference type="NCBI Taxonomy" id="1307925"/>
    <lineage>
        <taxon>Bacteria</taxon>
        <taxon>Pseudomonadati</taxon>
        <taxon>Pseudomonadota</taxon>
        <taxon>Alphaproteobacteria</taxon>
        <taxon>Acetobacterales</taxon>
        <taxon>Acetobacteraceae</taxon>
        <taxon>Asaia</taxon>
    </lineage>
</organism>
<dbReference type="InterPro" id="IPR037401">
    <property type="entry name" value="SnoaL-like"/>
</dbReference>
<comment type="caution">
    <text evidence="2">The sequence shown here is derived from an EMBL/GenBank/DDBJ whole genome shotgun (WGS) entry which is preliminary data.</text>
</comment>
<feature type="domain" description="SnoaL-like" evidence="1">
    <location>
        <begin position="19"/>
        <end position="106"/>
    </location>
</feature>
<sequence>MSAASTKLVQQWYATGDTSLLADNVVWTVLDTFPEGGTIIGRDTVATTFFPAVKALFDTYAAVPETCVTEGETVVTTGHYHLMTPGGVRGDIAFAHVWTTGQGKILSFRQVADTAALRALLEAEGRAA</sequence>
<evidence type="ECO:0000259" key="1">
    <source>
        <dbReference type="Pfam" id="PF12680"/>
    </source>
</evidence>
<gene>
    <name evidence="2" type="ORF">AA0535_1797</name>
</gene>
<reference evidence="2" key="1">
    <citation type="submission" date="2013-04" db="EMBL/GenBank/DDBJ databases">
        <title>The genome sequencing project of 58 acetic acid bacteria.</title>
        <authorList>
            <person name="Okamoto-Kainuma A."/>
            <person name="Ishikawa M."/>
            <person name="Umino S."/>
            <person name="Koizumi Y."/>
            <person name="Shiwa Y."/>
            <person name="Yoshikawa H."/>
            <person name="Matsutani M."/>
            <person name="Matsushita K."/>
        </authorList>
    </citation>
    <scope>NUCLEOTIDE SEQUENCE</scope>
    <source>
        <strain evidence="2">NRIC 0535</strain>
    </source>
</reference>
<dbReference type="InterPro" id="IPR032710">
    <property type="entry name" value="NTF2-like_dom_sf"/>
</dbReference>
<dbReference type="PANTHER" id="PTHR41252">
    <property type="entry name" value="BLR2505 PROTEIN"/>
    <property type="match status" value="1"/>
</dbReference>
<dbReference type="Proteomes" id="UP001062776">
    <property type="component" value="Unassembled WGS sequence"/>
</dbReference>
<dbReference type="SUPFAM" id="SSF54427">
    <property type="entry name" value="NTF2-like"/>
    <property type="match status" value="1"/>
</dbReference>
<dbReference type="PANTHER" id="PTHR41252:SF1">
    <property type="entry name" value="BLR2505 PROTEIN"/>
    <property type="match status" value="1"/>
</dbReference>
<evidence type="ECO:0000313" key="2">
    <source>
        <dbReference type="EMBL" id="GBQ89447.1"/>
    </source>
</evidence>
<dbReference type="Gene3D" id="3.10.450.50">
    <property type="match status" value="1"/>
</dbReference>